<evidence type="ECO:0000256" key="1">
    <source>
        <dbReference type="SAM" id="MobiDB-lite"/>
    </source>
</evidence>
<proteinExistence type="predicted"/>
<evidence type="ECO:0000313" key="2">
    <source>
        <dbReference type="EMBL" id="AJR28321.1"/>
    </source>
</evidence>
<name>A0A0D3R149_9RHAB</name>
<dbReference type="GeneID" id="32707891"/>
<feature type="region of interest" description="Disordered" evidence="1">
    <location>
        <begin position="1"/>
        <end position="26"/>
    </location>
</feature>
<sequence length="198" mass="22884">MLKIWRKKNKAHDAQSSTTSDTPSPYDWAYGSSEPIELFSPTAPPVYETKNSKYHVMVQLKVVTKMSIENPDLLCQVLEQIVLNYNGSFKYKNHHLLNLILVGTHMKKEIDHDSFVYKGLWDDVIVYEGIDADTNGFGNKFESYQKYRIKGYDLATHFESNLRLTTRSGMTFYEVYNIPMSSGRNPPILNWMRSELGI</sequence>
<dbReference type="KEGG" id="vg:32707891"/>
<dbReference type="EMBL" id="KM204988">
    <property type="protein sequence ID" value="AJR28321.1"/>
    <property type="molecule type" value="Viral_cRNA"/>
</dbReference>
<protein>
    <submittedName>
        <fullName evidence="2">Matrix</fullName>
    </submittedName>
</protein>
<accession>A0A0D3R149</accession>
<feature type="compositionally biased region" description="Basic residues" evidence="1">
    <location>
        <begin position="1"/>
        <end position="10"/>
    </location>
</feature>
<keyword evidence="3" id="KW-1185">Reference proteome</keyword>
<evidence type="ECO:0000313" key="3">
    <source>
        <dbReference type="Proteomes" id="UP000101530"/>
    </source>
</evidence>
<feature type="compositionally biased region" description="Low complexity" evidence="1">
    <location>
        <begin position="16"/>
        <end position="25"/>
    </location>
</feature>
<dbReference type="RefSeq" id="YP_009361976.1">
    <property type="nucleotide sequence ID" value="NC_034449.1"/>
</dbReference>
<dbReference type="OrthoDB" id="10512at10239"/>
<dbReference type="Proteomes" id="UP000101530">
    <property type="component" value="Segment"/>
</dbReference>
<reference evidence="2 3" key="1">
    <citation type="journal article" date="2015" name="PLoS Pathog.">
        <title>Evolution of genome size and complexity in the rhabdoviridae.</title>
        <authorList>
            <person name="Walker P.J."/>
            <person name="Firth C."/>
            <person name="Widen S.G."/>
            <person name="Blasdell K.R."/>
            <person name="Guzman H."/>
            <person name="Wood T.G."/>
            <person name="Paradkar P.N."/>
            <person name="Holmes E.C."/>
            <person name="Tesh R.B."/>
            <person name="Vasilakis N."/>
        </authorList>
    </citation>
    <scope>NUCLEOTIDE SEQUENCE [LARGE SCALE GENOMIC DNA]</scope>
    <source>
        <strain evidence="2 3">OR189</strain>
    </source>
</reference>
<organism evidence="2 3">
    <name type="scientific">Parry Creek virus</name>
    <dbReference type="NCBI Taxonomy" id="318845"/>
    <lineage>
        <taxon>Viruses</taxon>
        <taxon>Riboviria</taxon>
        <taxon>Orthornavirae</taxon>
        <taxon>Negarnaviricota</taxon>
        <taxon>Haploviricotina</taxon>
        <taxon>Monjiviricetes</taxon>
        <taxon>Mononegavirales</taxon>
        <taxon>Rhabdoviridae</taxon>
        <taxon>Alpharhabdovirinae</taxon>
        <taxon>Hapavirus</taxon>
        <taxon>Hapavirus parry</taxon>
    </lineage>
</organism>